<dbReference type="EMBL" id="JAOALG010000001">
    <property type="protein sequence ID" value="MEQ5837911.1"/>
    <property type="molecule type" value="Genomic_DNA"/>
</dbReference>
<proteinExistence type="predicted"/>
<protein>
    <submittedName>
        <fullName evidence="1">Uncharacterized protein</fullName>
    </submittedName>
</protein>
<evidence type="ECO:0000313" key="1">
    <source>
        <dbReference type="EMBL" id="MEQ5837911.1"/>
    </source>
</evidence>
<sequence>MGIDVTLFEATRYDTQSGVPPNRSITGCVMTAHVGAPLGDVTFLAYSDFDLDEMSVGGIGGISVAGVGPEASNAVPYPTRRASQFASLCRRSVYVESDCPKESVKNQY</sequence>
<keyword evidence="2" id="KW-1185">Reference proteome</keyword>
<organism evidence="1 2">
    <name type="scientific">Paraburkholderia acidicola</name>
    <dbReference type="NCBI Taxonomy" id="1912599"/>
    <lineage>
        <taxon>Bacteria</taxon>
        <taxon>Pseudomonadati</taxon>
        <taxon>Pseudomonadota</taxon>
        <taxon>Betaproteobacteria</taxon>
        <taxon>Burkholderiales</taxon>
        <taxon>Burkholderiaceae</taxon>
        <taxon>Paraburkholderia</taxon>
    </lineage>
</organism>
<reference evidence="1 2" key="1">
    <citation type="journal article" date="2024" name="Chem. Sci.">
        <title>Discovery of a lagriamide polyketide by integrated genome mining, isotopic labeling, and untargeted metabolomics.</title>
        <authorList>
            <person name="Fergusson C.H."/>
            <person name="Saulog J."/>
            <person name="Paulo B.S."/>
            <person name="Wilson D.M."/>
            <person name="Liu D.Y."/>
            <person name="Morehouse N.J."/>
            <person name="Waterworth S."/>
            <person name="Barkei J."/>
            <person name="Gray C.A."/>
            <person name="Kwan J.C."/>
            <person name="Eustaquio A.S."/>
            <person name="Linington R.G."/>
        </authorList>
    </citation>
    <scope>NUCLEOTIDE SEQUENCE [LARGE SCALE GENOMIC DNA]</scope>
    <source>
        <strain evidence="1 2">RL17-338-BIF-B</strain>
    </source>
</reference>
<accession>A0ABV1LGM9</accession>
<gene>
    <name evidence="1" type="ORF">N0A02_00460</name>
</gene>
<evidence type="ECO:0000313" key="2">
    <source>
        <dbReference type="Proteomes" id="UP001469089"/>
    </source>
</evidence>
<name>A0ABV1LGM9_9BURK</name>
<dbReference type="RefSeq" id="WP_349540831.1">
    <property type="nucleotide sequence ID" value="NZ_JAOALG010000001.1"/>
</dbReference>
<comment type="caution">
    <text evidence="1">The sequence shown here is derived from an EMBL/GenBank/DDBJ whole genome shotgun (WGS) entry which is preliminary data.</text>
</comment>
<dbReference type="Proteomes" id="UP001469089">
    <property type="component" value="Unassembled WGS sequence"/>
</dbReference>